<proteinExistence type="predicted"/>
<accession>A0A0D0C1J3</accession>
<dbReference type="Pfam" id="PF01822">
    <property type="entry name" value="WSC"/>
    <property type="match status" value="2"/>
</dbReference>
<dbReference type="AlphaFoldDB" id="A0A0D0C1J3"/>
<sequence>MTPTVCINYCSANNWAYAGVEFGGCDEQLHETGFQGISDSSCNMPCNGDPTETCGGSNIIMVYWDGDFDIPSSPPTLWRSFWAYSGCFVDSTDQRTFPTQVQTIGGVTPASCADACAFNGYTMMGTENGEECWCGNSTGAATQAPESDCTMTCNADRDFLCGDANRLSVYHHNPGPQETYTNQCIPNFNSSQYGSILASPKEPSTSQTGWDGALLRIIDVLTEGQTTWSLLSACQNCNETWLDTSLDGGFLTPVISLSDDAPPMISINLFQGESVLFQTKSTLPAGYNGYAGYCASPSPYPPDLGLSPTDGPILLGNGRADAWAMCPNTSAFPVNRLDLVLEPIANHPHYNIQECISVDLFLE</sequence>
<feature type="domain" description="WSC" evidence="2">
    <location>
        <begin position="81"/>
        <end position="173"/>
    </location>
</feature>
<dbReference type="SMART" id="SM00321">
    <property type="entry name" value="WSC"/>
    <property type="match status" value="1"/>
</dbReference>
<dbReference type="HOGENOM" id="CLU_038070_0_0_1"/>
<dbReference type="InterPro" id="IPR002889">
    <property type="entry name" value="WSC_carb-bd"/>
</dbReference>
<dbReference type="PANTHER" id="PTHR45964:SF5">
    <property type="entry name" value="WSCD FAMILY MEMBER CG9164"/>
    <property type="match status" value="1"/>
</dbReference>
<dbReference type="PANTHER" id="PTHR45964">
    <property type="entry name" value="WSCD FAMILY MEMBER CG9164"/>
    <property type="match status" value="1"/>
</dbReference>
<dbReference type="InterPro" id="IPR051589">
    <property type="entry name" value="Sialate-O-sulfotransferase"/>
</dbReference>
<keyword evidence="1" id="KW-0677">Repeat</keyword>
<dbReference type="EMBL" id="KN834859">
    <property type="protein sequence ID" value="KIK51617.1"/>
    <property type="molecule type" value="Genomic_DNA"/>
</dbReference>
<gene>
    <name evidence="3" type="ORF">GYMLUDRAFT_208512</name>
</gene>
<feature type="domain" description="WSC" evidence="2">
    <location>
        <begin position="1"/>
        <end position="66"/>
    </location>
</feature>
<protein>
    <recommendedName>
        <fullName evidence="2">WSC domain-containing protein</fullName>
    </recommendedName>
</protein>
<evidence type="ECO:0000259" key="2">
    <source>
        <dbReference type="PROSITE" id="PS51212"/>
    </source>
</evidence>
<evidence type="ECO:0000313" key="4">
    <source>
        <dbReference type="Proteomes" id="UP000053593"/>
    </source>
</evidence>
<name>A0A0D0C1J3_9AGAR</name>
<organism evidence="3 4">
    <name type="scientific">Collybiopsis luxurians FD-317 M1</name>
    <dbReference type="NCBI Taxonomy" id="944289"/>
    <lineage>
        <taxon>Eukaryota</taxon>
        <taxon>Fungi</taxon>
        <taxon>Dikarya</taxon>
        <taxon>Basidiomycota</taxon>
        <taxon>Agaricomycotina</taxon>
        <taxon>Agaricomycetes</taxon>
        <taxon>Agaricomycetidae</taxon>
        <taxon>Agaricales</taxon>
        <taxon>Marasmiineae</taxon>
        <taxon>Omphalotaceae</taxon>
        <taxon>Collybiopsis</taxon>
        <taxon>Collybiopsis luxurians</taxon>
    </lineage>
</organism>
<evidence type="ECO:0000256" key="1">
    <source>
        <dbReference type="ARBA" id="ARBA00022737"/>
    </source>
</evidence>
<dbReference type="Proteomes" id="UP000053593">
    <property type="component" value="Unassembled WGS sequence"/>
</dbReference>
<evidence type="ECO:0000313" key="3">
    <source>
        <dbReference type="EMBL" id="KIK51617.1"/>
    </source>
</evidence>
<dbReference type="PROSITE" id="PS51212">
    <property type="entry name" value="WSC"/>
    <property type="match status" value="2"/>
</dbReference>
<dbReference type="OrthoDB" id="5985073at2759"/>
<keyword evidence="4" id="KW-1185">Reference proteome</keyword>
<reference evidence="3 4" key="1">
    <citation type="submission" date="2014-04" db="EMBL/GenBank/DDBJ databases">
        <title>Evolutionary Origins and Diversification of the Mycorrhizal Mutualists.</title>
        <authorList>
            <consortium name="DOE Joint Genome Institute"/>
            <consortium name="Mycorrhizal Genomics Consortium"/>
            <person name="Kohler A."/>
            <person name="Kuo A."/>
            <person name="Nagy L.G."/>
            <person name="Floudas D."/>
            <person name="Copeland A."/>
            <person name="Barry K.W."/>
            <person name="Cichocki N."/>
            <person name="Veneault-Fourrey C."/>
            <person name="LaButti K."/>
            <person name="Lindquist E.A."/>
            <person name="Lipzen A."/>
            <person name="Lundell T."/>
            <person name="Morin E."/>
            <person name="Murat C."/>
            <person name="Riley R."/>
            <person name="Ohm R."/>
            <person name="Sun H."/>
            <person name="Tunlid A."/>
            <person name="Henrissat B."/>
            <person name="Grigoriev I.V."/>
            <person name="Hibbett D.S."/>
            <person name="Martin F."/>
        </authorList>
    </citation>
    <scope>NUCLEOTIDE SEQUENCE [LARGE SCALE GENOMIC DNA]</scope>
    <source>
        <strain evidence="3 4">FD-317 M1</strain>
    </source>
</reference>